<dbReference type="Gene3D" id="2.60.40.1180">
    <property type="entry name" value="Golgi alpha-mannosidase II"/>
    <property type="match status" value="2"/>
</dbReference>
<keyword evidence="16" id="KW-1185">Reference proteome</keyword>
<dbReference type="EMBL" id="CH981528">
    <property type="protein sequence ID" value="EDK45513.1"/>
    <property type="molecule type" value="Genomic_DNA"/>
</dbReference>
<dbReference type="Gene3D" id="3.20.20.80">
    <property type="entry name" value="Glycosidases"/>
    <property type="match status" value="2"/>
</dbReference>
<evidence type="ECO:0000259" key="13">
    <source>
        <dbReference type="Pfam" id="PF13802"/>
    </source>
</evidence>
<evidence type="ECO:0000256" key="3">
    <source>
        <dbReference type="ARBA" id="ARBA00007806"/>
    </source>
</evidence>
<dbReference type="InterPro" id="IPR011013">
    <property type="entry name" value="Gal_mutarotase_sf_dom"/>
</dbReference>
<dbReference type="STRING" id="379508.A5E255"/>
<evidence type="ECO:0000256" key="4">
    <source>
        <dbReference type="ARBA" id="ARBA00022729"/>
    </source>
</evidence>
<dbReference type="InterPro" id="IPR025887">
    <property type="entry name" value="Glyco_hydro_31_N_dom"/>
</dbReference>
<keyword evidence="4 11" id="KW-0732">Signal</keyword>
<feature type="domain" description="Glycoside hydrolase family 31 TIM barrel" evidence="12">
    <location>
        <begin position="377"/>
        <end position="698"/>
    </location>
</feature>
<name>A5E255_LODEL</name>
<dbReference type="GO" id="GO:0033919">
    <property type="term" value="F:glucan 1,3-alpha-glucosidase activity"/>
    <property type="evidence" value="ECO:0007669"/>
    <property type="project" value="EnsemblFungi"/>
</dbReference>
<comment type="similarity">
    <text evidence="3 10">Belongs to the glycosyl hydrolase 31 family.</text>
</comment>
<feature type="domain" description="Glycoside hydrolase family 31 N-terminal" evidence="13">
    <location>
        <begin position="99"/>
        <end position="318"/>
    </location>
</feature>
<dbReference type="GO" id="GO:0070880">
    <property type="term" value="P:fungal-type cell wall beta-glucan biosynthetic process"/>
    <property type="evidence" value="ECO:0007669"/>
    <property type="project" value="EnsemblFungi"/>
</dbReference>
<evidence type="ECO:0000256" key="1">
    <source>
        <dbReference type="ARBA" id="ARBA00004240"/>
    </source>
</evidence>
<dbReference type="OrthoDB" id="1334205at2759"/>
<comment type="pathway">
    <text evidence="2">Glycan metabolism; N-glycan metabolism.</text>
</comment>
<dbReference type="Proteomes" id="UP000001996">
    <property type="component" value="Unassembled WGS sequence"/>
</dbReference>
<dbReference type="GO" id="GO:0106407">
    <property type="term" value="F:Glc2Man9GlcNAc2 oligosaccharide glucosidase activity"/>
    <property type="evidence" value="ECO:0007669"/>
    <property type="project" value="EnsemblFungi"/>
</dbReference>
<dbReference type="CDD" id="cd14752">
    <property type="entry name" value="GH31_N"/>
    <property type="match status" value="1"/>
</dbReference>
<evidence type="ECO:0000256" key="8">
    <source>
        <dbReference type="ARBA" id="ARBA00023295"/>
    </source>
</evidence>
<accession>A5E255</accession>
<dbReference type="KEGG" id="lel:PVL30_004520"/>
<evidence type="ECO:0000313" key="16">
    <source>
        <dbReference type="Proteomes" id="UP000001996"/>
    </source>
</evidence>
<dbReference type="Pfam" id="PF13802">
    <property type="entry name" value="Gal_mutarotas_2"/>
    <property type="match status" value="1"/>
</dbReference>
<evidence type="ECO:0000313" key="15">
    <source>
        <dbReference type="EMBL" id="EDK45513.1"/>
    </source>
</evidence>
<dbReference type="InterPro" id="IPR017853">
    <property type="entry name" value="GH"/>
</dbReference>
<feature type="domain" description="Glycosyl hydrolase family 31 C-terminal" evidence="14">
    <location>
        <begin position="707"/>
        <end position="803"/>
    </location>
</feature>
<dbReference type="SUPFAM" id="SSF51445">
    <property type="entry name" value="(Trans)glycosidases"/>
    <property type="match status" value="1"/>
</dbReference>
<dbReference type="InterPro" id="IPR000322">
    <property type="entry name" value="Glyco_hydro_31_TIM"/>
</dbReference>
<keyword evidence="6" id="KW-0256">Endoplasmic reticulum</keyword>
<dbReference type="GO" id="GO:0017177">
    <property type="term" value="C:glucosidase II complex"/>
    <property type="evidence" value="ECO:0007669"/>
    <property type="project" value="EnsemblFungi"/>
</dbReference>
<dbReference type="Pfam" id="PF01055">
    <property type="entry name" value="Glyco_hydro_31_2nd"/>
    <property type="match status" value="1"/>
</dbReference>
<comment type="subcellular location">
    <subcellularLocation>
        <location evidence="1">Endoplasmic reticulum</location>
    </subcellularLocation>
</comment>
<feature type="chain" id="PRO_5002681690" description="Glucosidase II subunit alpha" evidence="11">
    <location>
        <begin position="21"/>
        <end position="933"/>
    </location>
</feature>
<dbReference type="GO" id="GO:0005788">
    <property type="term" value="C:endoplasmic reticulum lumen"/>
    <property type="evidence" value="ECO:0007669"/>
    <property type="project" value="EnsemblFungi"/>
</dbReference>
<keyword evidence="5 10" id="KW-0378">Hydrolase</keyword>
<dbReference type="PANTHER" id="PTHR22762">
    <property type="entry name" value="ALPHA-GLUCOSIDASE"/>
    <property type="match status" value="1"/>
</dbReference>
<dbReference type="HOGENOM" id="CLU_000631_7_0_1"/>
<evidence type="ECO:0000256" key="10">
    <source>
        <dbReference type="RuleBase" id="RU361185"/>
    </source>
</evidence>
<evidence type="ECO:0000256" key="9">
    <source>
        <dbReference type="ARBA" id="ARBA00042895"/>
    </source>
</evidence>
<dbReference type="InterPro" id="IPR048395">
    <property type="entry name" value="Glyco_hydro_31_C"/>
</dbReference>
<keyword evidence="8 10" id="KW-0326">Glycosidase</keyword>
<dbReference type="Gene3D" id="2.60.40.1760">
    <property type="entry name" value="glycosyl hydrolase (family 31)"/>
    <property type="match status" value="1"/>
</dbReference>
<evidence type="ECO:0000256" key="5">
    <source>
        <dbReference type="ARBA" id="ARBA00022801"/>
    </source>
</evidence>
<dbReference type="InterPro" id="IPR013780">
    <property type="entry name" value="Glyco_hydro_b"/>
</dbReference>
<dbReference type="InParanoid" id="A5E255"/>
<evidence type="ECO:0000256" key="6">
    <source>
        <dbReference type="ARBA" id="ARBA00022824"/>
    </source>
</evidence>
<evidence type="ECO:0000259" key="14">
    <source>
        <dbReference type="Pfam" id="PF21365"/>
    </source>
</evidence>
<protein>
    <recommendedName>
        <fullName evidence="9">Glucosidase II subunit alpha</fullName>
    </recommendedName>
</protein>
<dbReference type="PANTHER" id="PTHR22762:SF54">
    <property type="entry name" value="BCDNA.GH04962"/>
    <property type="match status" value="1"/>
</dbReference>
<dbReference type="SUPFAM" id="SSF51011">
    <property type="entry name" value="Glycosyl hydrolase domain"/>
    <property type="match status" value="1"/>
</dbReference>
<dbReference type="GO" id="GO:0006491">
    <property type="term" value="P:N-glycan processing"/>
    <property type="evidence" value="ECO:0007669"/>
    <property type="project" value="EnsemblFungi"/>
</dbReference>
<sequence length="933" mass="106212">MRLLKLQLVALFLLIGLGSAVKEHLFKTCAQAGFCHRNRYYAEQVSNNQNFVSPYSVKQDSVYLDEIDKVIHGEIIKRIPEPRSGQGQGQRHGKLVSLPFEISFVEDSFRFKMDEKIDSRQPQSEVVNSKRYNETSKWAFTDSINVGVPSLELTKDSAVIGFAQQQVVLQFQPFKLSFYFNGEEQLVFNEQQFLNFEHWRLQDDNENNLLPEETAYDMFSDSFGDSRADSLPFGPESIAADFTLKGFLNLYGIPEHADSLLLKDTINAEPYRLYNVDIFEYEVDSRLPMYGSIPLLFGVKKDVALGIFWINSADSFIDILRKGKNKESTSSSSFDSTNSSVHWMSENGVLDFIIIMESKAADLNRVYGKITGNVQLPLLPSLGYHQCRWNYNDIKDVLDVSAKFDEFGIPYDSIWLDIEYADKKQYFTWDPENFDQPGKMLETLDRTGRNLVVIIDPHLKKGYEISDEVIRKNIAMKDSKDSVFSGHCWPGESVWIDTLNPESQPFWNQAHEKFMLSSKHKNLHLWNDMNEPSVFDGPETSAPKDNLHYGQWEHRSIHNLFGLTYHEATHKALLNRFPAQRPFILTRSYFAGSQRTAAMWTGDNMSKWEYLKASIPMVLTSNVVGMPFAGADVGGFFGNPSPELLTRWYQTGIWYPFFRAHAHIDSRRREPWLIGDPYTVYIRDAIRLRYALLPVWYTSFYQASLSGSPIMKPLFYEAQNSSDELIFEIDDEFFIGDSGILVKPVTTEGQTQVEFYIPKDGEDGSIYYDFTNGKIGEKITESTVTVAAGLDRIPMLLKGGSIVPMKSRYRRSTKLMKHDPYTLVIALDADGKAKGNLYIDDGETIGGSYKYITIKADINSGISLEIEGDYEKDAINIETIIIAGVPKEHIKDTTVSSGKIQHSGSSHLTIVHPTKFPLLFGDADTKIPHHDEL</sequence>
<dbReference type="Pfam" id="PF21365">
    <property type="entry name" value="Glyco_hydro_31_3rd"/>
    <property type="match status" value="1"/>
</dbReference>
<dbReference type="OMA" id="TVHQPLW"/>
<proteinExistence type="inferred from homology"/>
<keyword evidence="7" id="KW-0325">Glycoprotein</keyword>
<dbReference type="CDD" id="cd06603">
    <property type="entry name" value="GH31_GANC_GANAB_alpha"/>
    <property type="match status" value="1"/>
</dbReference>
<feature type="signal peptide" evidence="11">
    <location>
        <begin position="1"/>
        <end position="20"/>
    </location>
</feature>
<dbReference type="GO" id="GO:0030246">
    <property type="term" value="F:carbohydrate binding"/>
    <property type="evidence" value="ECO:0007669"/>
    <property type="project" value="InterPro"/>
</dbReference>
<gene>
    <name evidence="15" type="ORF">LELG_03692</name>
</gene>
<dbReference type="SUPFAM" id="SSF74650">
    <property type="entry name" value="Galactose mutarotase-like"/>
    <property type="match status" value="1"/>
</dbReference>
<evidence type="ECO:0000256" key="7">
    <source>
        <dbReference type="ARBA" id="ARBA00023180"/>
    </source>
</evidence>
<dbReference type="AlphaFoldDB" id="A5E255"/>
<dbReference type="eggNOG" id="KOG1066">
    <property type="taxonomic scope" value="Eukaryota"/>
</dbReference>
<organism evidence="15 16">
    <name type="scientific">Lodderomyces elongisporus (strain ATCC 11503 / CBS 2605 / JCM 1781 / NBRC 1676 / NRRL YB-4239)</name>
    <name type="common">Yeast</name>
    <name type="synonym">Saccharomyces elongisporus</name>
    <dbReference type="NCBI Taxonomy" id="379508"/>
    <lineage>
        <taxon>Eukaryota</taxon>
        <taxon>Fungi</taxon>
        <taxon>Dikarya</taxon>
        <taxon>Ascomycota</taxon>
        <taxon>Saccharomycotina</taxon>
        <taxon>Pichiomycetes</taxon>
        <taxon>Debaryomycetaceae</taxon>
        <taxon>Candida/Lodderomyces clade</taxon>
        <taxon>Lodderomyces</taxon>
    </lineage>
</organism>
<evidence type="ECO:0000259" key="12">
    <source>
        <dbReference type="Pfam" id="PF01055"/>
    </source>
</evidence>
<dbReference type="FunCoup" id="A5E255">
    <property type="interactions" value="935"/>
</dbReference>
<evidence type="ECO:0000256" key="2">
    <source>
        <dbReference type="ARBA" id="ARBA00004833"/>
    </source>
</evidence>
<reference evidence="15 16" key="1">
    <citation type="journal article" date="2009" name="Nature">
        <title>Evolution of pathogenicity and sexual reproduction in eight Candida genomes.</title>
        <authorList>
            <person name="Butler G."/>
            <person name="Rasmussen M.D."/>
            <person name="Lin M.F."/>
            <person name="Santos M.A."/>
            <person name="Sakthikumar S."/>
            <person name="Munro C.A."/>
            <person name="Rheinbay E."/>
            <person name="Grabherr M."/>
            <person name="Forche A."/>
            <person name="Reedy J.L."/>
            <person name="Agrafioti I."/>
            <person name="Arnaud M.B."/>
            <person name="Bates S."/>
            <person name="Brown A.J."/>
            <person name="Brunke S."/>
            <person name="Costanzo M.C."/>
            <person name="Fitzpatrick D.A."/>
            <person name="de Groot P.W."/>
            <person name="Harris D."/>
            <person name="Hoyer L.L."/>
            <person name="Hube B."/>
            <person name="Klis F.M."/>
            <person name="Kodira C."/>
            <person name="Lennard N."/>
            <person name="Logue M.E."/>
            <person name="Martin R."/>
            <person name="Neiman A.M."/>
            <person name="Nikolaou E."/>
            <person name="Quail M.A."/>
            <person name="Quinn J."/>
            <person name="Santos M.C."/>
            <person name="Schmitzberger F.F."/>
            <person name="Sherlock G."/>
            <person name="Shah P."/>
            <person name="Silverstein K.A."/>
            <person name="Skrzypek M.S."/>
            <person name="Soll D."/>
            <person name="Staggs R."/>
            <person name="Stansfield I."/>
            <person name="Stumpf M.P."/>
            <person name="Sudbery P.E."/>
            <person name="Srikantha T."/>
            <person name="Zeng Q."/>
            <person name="Berman J."/>
            <person name="Berriman M."/>
            <person name="Heitman J."/>
            <person name="Gow N.A."/>
            <person name="Lorenz M.C."/>
            <person name="Birren B.W."/>
            <person name="Kellis M."/>
            <person name="Cuomo C.A."/>
        </authorList>
    </citation>
    <scope>NUCLEOTIDE SEQUENCE [LARGE SCALE GENOMIC DNA]</scope>
    <source>
        <strain evidence="16">ATCC 11503 / BCRC 21390 / CBS 2605 / JCM 1781 / NBRC 1676 / NRRL YB-4239</strain>
    </source>
</reference>
<evidence type="ECO:0000256" key="11">
    <source>
        <dbReference type="SAM" id="SignalP"/>
    </source>
</evidence>
<dbReference type="GeneID" id="5231915"/>